<feature type="region of interest" description="Disordered" evidence="1">
    <location>
        <begin position="1"/>
        <end position="38"/>
    </location>
</feature>
<evidence type="ECO:0000313" key="3">
    <source>
        <dbReference type="Proteomes" id="UP000324222"/>
    </source>
</evidence>
<sequence length="92" mass="9887">MDAPGACRCSPRAPTAKHDTHLLVQDTERERRGKGGVTAAGRCVGERKSVNSICAAARRPVVQRWYTAGPATVPLEPRQLLHFRGLGGGIKN</sequence>
<name>A0A5B7H282_PORTR</name>
<organism evidence="2 3">
    <name type="scientific">Portunus trituberculatus</name>
    <name type="common">Swimming crab</name>
    <name type="synonym">Neptunus trituberculatus</name>
    <dbReference type="NCBI Taxonomy" id="210409"/>
    <lineage>
        <taxon>Eukaryota</taxon>
        <taxon>Metazoa</taxon>
        <taxon>Ecdysozoa</taxon>
        <taxon>Arthropoda</taxon>
        <taxon>Crustacea</taxon>
        <taxon>Multicrustacea</taxon>
        <taxon>Malacostraca</taxon>
        <taxon>Eumalacostraca</taxon>
        <taxon>Eucarida</taxon>
        <taxon>Decapoda</taxon>
        <taxon>Pleocyemata</taxon>
        <taxon>Brachyura</taxon>
        <taxon>Eubrachyura</taxon>
        <taxon>Portunoidea</taxon>
        <taxon>Portunidae</taxon>
        <taxon>Portuninae</taxon>
        <taxon>Portunus</taxon>
    </lineage>
</organism>
<evidence type="ECO:0000256" key="1">
    <source>
        <dbReference type="SAM" id="MobiDB-lite"/>
    </source>
</evidence>
<protein>
    <submittedName>
        <fullName evidence="2">Uncharacterized protein</fullName>
    </submittedName>
</protein>
<proteinExistence type="predicted"/>
<feature type="compositionally biased region" description="Basic and acidic residues" evidence="1">
    <location>
        <begin position="16"/>
        <end position="33"/>
    </location>
</feature>
<evidence type="ECO:0000313" key="2">
    <source>
        <dbReference type="EMBL" id="MPC63745.1"/>
    </source>
</evidence>
<dbReference type="AlphaFoldDB" id="A0A5B7H282"/>
<dbReference type="Proteomes" id="UP000324222">
    <property type="component" value="Unassembled WGS sequence"/>
</dbReference>
<comment type="caution">
    <text evidence="2">The sequence shown here is derived from an EMBL/GenBank/DDBJ whole genome shotgun (WGS) entry which is preliminary data.</text>
</comment>
<reference evidence="2 3" key="1">
    <citation type="submission" date="2019-05" db="EMBL/GenBank/DDBJ databases">
        <title>Another draft genome of Portunus trituberculatus and its Hox gene families provides insights of decapod evolution.</title>
        <authorList>
            <person name="Jeong J.-H."/>
            <person name="Song I."/>
            <person name="Kim S."/>
            <person name="Choi T."/>
            <person name="Kim D."/>
            <person name="Ryu S."/>
            <person name="Kim W."/>
        </authorList>
    </citation>
    <scope>NUCLEOTIDE SEQUENCE [LARGE SCALE GENOMIC DNA]</scope>
    <source>
        <tissue evidence="2">Muscle</tissue>
    </source>
</reference>
<gene>
    <name evidence="2" type="ORF">E2C01_057848</name>
</gene>
<dbReference type="EMBL" id="VSRR010021213">
    <property type="protein sequence ID" value="MPC63745.1"/>
    <property type="molecule type" value="Genomic_DNA"/>
</dbReference>
<accession>A0A5B7H282</accession>
<keyword evidence="3" id="KW-1185">Reference proteome</keyword>